<dbReference type="GO" id="GO:0003677">
    <property type="term" value="F:DNA binding"/>
    <property type="evidence" value="ECO:0007669"/>
    <property type="project" value="TreeGrafter"/>
</dbReference>
<feature type="compositionally biased region" description="Low complexity" evidence="7">
    <location>
        <begin position="46"/>
        <end position="57"/>
    </location>
</feature>
<feature type="compositionally biased region" description="Polar residues" evidence="7">
    <location>
        <begin position="375"/>
        <end position="397"/>
    </location>
</feature>
<evidence type="ECO:0000256" key="6">
    <source>
        <dbReference type="RuleBase" id="RU366049"/>
    </source>
</evidence>
<dbReference type="PANTHER" id="PTHR13220">
    <property type="entry name" value="TIMELESS INTERACTING-RELATED"/>
    <property type="match status" value="1"/>
</dbReference>
<evidence type="ECO:0000256" key="5">
    <source>
        <dbReference type="ARBA" id="ARBA00023306"/>
    </source>
</evidence>
<organism evidence="9 10">
    <name type="scientific">Cerrena zonata</name>
    <dbReference type="NCBI Taxonomy" id="2478898"/>
    <lineage>
        <taxon>Eukaryota</taxon>
        <taxon>Fungi</taxon>
        <taxon>Dikarya</taxon>
        <taxon>Basidiomycota</taxon>
        <taxon>Agaricomycotina</taxon>
        <taxon>Agaricomycetes</taxon>
        <taxon>Polyporales</taxon>
        <taxon>Cerrenaceae</taxon>
        <taxon>Cerrena</taxon>
    </lineage>
</organism>
<dbReference type="GO" id="GO:0031298">
    <property type="term" value="C:replication fork protection complex"/>
    <property type="evidence" value="ECO:0007669"/>
    <property type="project" value="TreeGrafter"/>
</dbReference>
<keyword evidence="4 6" id="KW-0539">Nucleus</keyword>
<evidence type="ECO:0000313" key="9">
    <source>
        <dbReference type="EMBL" id="KAK7693523.1"/>
    </source>
</evidence>
<feature type="region of interest" description="Disordered" evidence="7">
    <location>
        <begin position="1"/>
        <end position="57"/>
    </location>
</feature>
<comment type="caution">
    <text evidence="9">The sequence shown here is derived from an EMBL/GenBank/DDBJ whole genome shotgun (WGS) entry which is preliminary data.</text>
</comment>
<dbReference type="EMBL" id="JASBNA010000003">
    <property type="protein sequence ID" value="KAK7693523.1"/>
    <property type="molecule type" value="Genomic_DNA"/>
</dbReference>
<feature type="compositionally biased region" description="Basic and acidic residues" evidence="7">
    <location>
        <begin position="362"/>
        <end position="374"/>
    </location>
</feature>
<dbReference type="PANTHER" id="PTHR13220:SF11">
    <property type="entry name" value="TIMELESS-INTERACTING PROTEIN"/>
    <property type="match status" value="1"/>
</dbReference>
<dbReference type="GO" id="GO:0043111">
    <property type="term" value="P:replication fork arrest"/>
    <property type="evidence" value="ECO:0007669"/>
    <property type="project" value="TreeGrafter"/>
</dbReference>
<protein>
    <recommendedName>
        <fullName evidence="6">Chromosome segregation in meiosis protein</fullName>
    </recommendedName>
</protein>
<feature type="compositionally biased region" description="Acidic residues" evidence="7">
    <location>
        <begin position="274"/>
        <end position="286"/>
    </location>
</feature>
<name>A0AAW0GIN9_9APHY</name>
<evidence type="ECO:0000256" key="2">
    <source>
        <dbReference type="ARBA" id="ARBA00006075"/>
    </source>
</evidence>
<keyword evidence="5 6" id="KW-0131">Cell cycle</keyword>
<feature type="region of interest" description="Disordered" evidence="7">
    <location>
        <begin position="211"/>
        <end position="323"/>
    </location>
</feature>
<dbReference type="Pfam" id="PF07962">
    <property type="entry name" value="Swi3"/>
    <property type="match status" value="1"/>
</dbReference>
<dbReference type="GO" id="GO:0000076">
    <property type="term" value="P:DNA replication checkpoint signaling"/>
    <property type="evidence" value="ECO:0007669"/>
    <property type="project" value="UniProtKB-UniRule"/>
</dbReference>
<feature type="compositionally biased region" description="Basic and acidic residues" evidence="7">
    <location>
        <begin position="132"/>
        <end position="141"/>
    </location>
</feature>
<dbReference type="Proteomes" id="UP001385951">
    <property type="component" value="Unassembled WGS sequence"/>
</dbReference>
<keyword evidence="3 6" id="KW-0227">DNA damage</keyword>
<dbReference type="AlphaFoldDB" id="A0AAW0GIN9"/>
<comment type="subcellular location">
    <subcellularLocation>
        <location evidence="1 6">Nucleus</location>
    </subcellularLocation>
</comment>
<evidence type="ECO:0000256" key="1">
    <source>
        <dbReference type="ARBA" id="ARBA00004123"/>
    </source>
</evidence>
<evidence type="ECO:0000259" key="8">
    <source>
        <dbReference type="Pfam" id="PF07962"/>
    </source>
</evidence>
<comment type="function">
    <text evidence="6">Plays an important role in the control of DNA replication and the maintenance of replication fork stability.</text>
</comment>
<gene>
    <name evidence="9" type="ORF">QCA50_003091</name>
</gene>
<evidence type="ECO:0000256" key="7">
    <source>
        <dbReference type="SAM" id="MobiDB-lite"/>
    </source>
</evidence>
<feature type="compositionally biased region" description="Polar residues" evidence="7">
    <location>
        <begin position="95"/>
        <end position="106"/>
    </location>
</feature>
<dbReference type="InterPro" id="IPR040038">
    <property type="entry name" value="TIPIN/Csm3/Swi3"/>
</dbReference>
<feature type="region of interest" description="Disordered" evidence="7">
    <location>
        <begin position="91"/>
        <end position="142"/>
    </location>
</feature>
<dbReference type="GO" id="GO:0006974">
    <property type="term" value="P:DNA damage response"/>
    <property type="evidence" value="ECO:0007669"/>
    <property type="project" value="UniProtKB-KW"/>
</dbReference>
<feature type="domain" description="Chromosome segregation in meiosis protein 3" evidence="8">
    <location>
        <begin position="133"/>
        <end position="214"/>
    </location>
</feature>
<dbReference type="GO" id="GO:0031297">
    <property type="term" value="P:replication fork processing"/>
    <property type="evidence" value="ECO:0007669"/>
    <property type="project" value="UniProtKB-UniRule"/>
</dbReference>
<feature type="compositionally biased region" description="Low complexity" evidence="7">
    <location>
        <begin position="257"/>
        <end position="270"/>
    </location>
</feature>
<feature type="region of interest" description="Disordered" evidence="7">
    <location>
        <begin position="362"/>
        <end position="409"/>
    </location>
</feature>
<feature type="compositionally biased region" description="Low complexity" evidence="7">
    <location>
        <begin position="15"/>
        <end position="33"/>
    </location>
</feature>
<proteinExistence type="inferred from homology"/>
<sequence>MAAALESIWDLPVENSPVRRSPPSNRSSLFLNSGSEDEDEAPKPSAPKSSSSKSKNKALIDAMFDDLDDDPDDAFAPALDVDALRREADERNAKLLSQRSILSSSPPRDIDDASKETENLGKNGKPKRKPPPKLDESKLLSEEGFPALIKEAKKFKPRGKGHEASDLNRALTMYQFWTQRMYPKMQFKDTVQRVEKLCHSKRMHVALSVWKDEANGTIHGKRLDDPIDLTSDSDKDEVDRDDADKKPVIAKDEPSQPTTKPTTKPTPSSTNIDSDFDFDAMIEEDQQQMYSAGPLPPSSPPSEAFATQSKPSADDDDDEDMFDKLDASFDYSALDGTTAVASTAQRTSVAADEDEDMWDMVREMEMEESTRQSEHQPSLPSAAASTQDGQPEQSAPRPTNDDGWDDMYL</sequence>
<reference evidence="9 10" key="1">
    <citation type="submission" date="2022-09" db="EMBL/GenBank/DDBJ databases">
        <authorList>
            <person name="Palmer J.M."/>
        </authorList>
    </citation>
    <scope>NUCLEOTIDE SEQUENCE [LARGE SCALE GENOMIC DNA]</scope>
    <source>
        <strain evidence="9 10">DSM 7382</strain>
    </source>
</reference>
<evidence type="ECO:0000256" key="3">
    <source>
        <dbReference type="ARBA" id="ARBA00022763"/>
    </source>
</evidence>
<keyword evidence="10" id="KW-1185">Reference proteome</keyword>
<evidence type="ECO:0000256" key="4">
    <source>
        <dbReference type="ARBA" id="ARBA00023242"/>
    </source>
</evidence>
<accession>A0AAW0GIN9</accession>
<feature type="compositionally biased region" description="Basic and acidic residues" evidence="7">
    <location>
        <begin position="108"/>
        <end position="119"/>
    </location>
</feature>
<comment type="similarity">
    <text evidence="2 6">Belongs to the CSM3 family.</text>
</comment>
<dbReference type="InterPro" id="IPR012923">
    <property type="entry name" value="Csm3"/>
</dbReference>
<evidence type="ECO:0000313" key="10">
    <source>
        <dbReference type="Proteomes" id="UP001385951"/>
    </source>
</evidence>
<feature type="compositionally biased region" description="Basic and acidic residues" evidence="7">
    <location>
        <begin position="242"/>
        <end position="254"/>
    </location>
</feature>